<accession>A0A8C2ZAI4</accession>
<dbReference type="Proteomes" id="UP000694565">
    <property type="component" value="Unplaced"/>
</dbReference>
<dbReference type="GO" id="GO:0005737">
    <property type="term" value="C:cytoplasm"/>
    <property type="evidence" value="ECO:0007669"/>
    <property type="project" value="TreeGrafter"/>
</dbReference>
<feature type="coiled-coil region" evidence="1">
    <location>
        <begin position="263"/>
        <end position="290"/>
    </location>
</feature>
<evidence type="ECO:0000256" key="2">
    <source>
        <dbReference type="SAM" id="MobiDB-lite"/>
    </source>
</evidence>
<evidence type="ECO:0000313" key="3">
    <source>
        <dbReference type="Ensembl" id="ENSCLMP00005024423.1"/>
    </source>
</evidence>
<organism evidence="3 4">
    <name type="scientific">Cyclopterus lumpus</name>
    <name type="common">Lumpsucker</name>
    <dbReference type="NCBI Taxonomy" id="8103"/>
    <lineage>
        <taxon>Eukaryota</taxon>
        <taxon>Metazoa</taxon>
        <taxon>Chordata</taxon>
        <taxon>Craniata</taxon>
        <taxon>Vertebrata</taxon>
        <taxon>Euteleostomi</taxon>
        <taxon>Actinopterygii</taxon>
        <taxon>Neopterygii</taxon>
        <taxon>Teleostei</taxon>
        <taxon>Neoteleostei</taxon>
        <taxon>Acanthomorphata</taxon>
        <taxon>Eupercaria</taxon>
        <taxon>Perciformes</taxon>
        <taxon>Cottioidei</taxon>
        <taxon>Cottales</taxon>
        <taxon>Cyclopteridae</taxon>
        <taxon>Cyclopterus</taxon>
    </lineage>
</organism>
<dbReference type="GO" id="GO:0051256">
    <property type="term" value="P:mitotic spindle midzone assembly"/>
    <property type="evidence" value="ECO:0007669"/>
    <property type="project" value="TreeGrafter"/>
</dbReference>
<dbReference type="GO" id="GO:0008017">
    <property type="term" value="F:microtubule binding"/>
    <property type="evidence" value="ECO:0007669"/>
    <property type="project" value="InterPro"/>
</dbReference>
<keyword evidence="1" id="KW-0175">Coiled coil</keyword>
<dbReference type="PANTHER" id="PTHR19321">
    <property type="entry name" value="PROTEIN REGULATOR OF CYTOKINESIS 1 PRC1-RELATED"/>
    <property type="match status" value="1"/>
</dbReference>
<dbReference type="AlphaFoldDB" id="A0A8C2ZAI4"/>
<dbReference type="GeneTree" id="ENSGT00390000009453"/>
<dbReference type="InterPro" id="IPR007145">
    <property type="entry name" value="MAP65_Ase1_PRC1"/>
</dbReference>
<reference evidence="3" key="2">
    <citation type="submission" date="2025-09" db="UniProtKB">
        <authorList>
            <consortium name="Ensembl"/>
        </authorList>
    </citation>
    <scope>IDENTIFICATION</scope>
</reference>
<protein>
    <submittedName>
        <fullName evidence="3">Protein regulator of cytokinesis 1b</fullName>
    </submittedName>
</protein>
<dbReference type="PANTHER" id="PTHR19321:SF1">
    <property type="entry name" value="PROTEIN REGULATOR OF CYTOKINESIS 1"/>
    <property type="match status" value="1"/>
</dbReference>
<dbReference type="Ensembl" id="ENSCLMT00005025537.1">
    <property type="protein sequence ID" value="ENSCLMP00005024423.1"/>
    <property type="gene ID" value="ENSCLMG00005012044.1"/>
</dbReference>
<proteinExistence type="predicted"/>
<feature type="region of interest" description="Disordered" evidence="2">
    <location>
        <begin position="443"/>
        <end position="495"/>
    </location>
</feature>
<dbReference type="Pfam" id="PF03999">
    <property type="entry name" value="MAP65_ASE1"/>
    <property type="match status" value="1"/>
</dbReference>
<name>A0A8C2ZAI4_CYCLU</name>
<dbReference type="GO" id="GO:1990023">
    <property type="term" value="C:mitotic spindle midzone"/>
    <property type="evidence" value="ECO:0007669"/>
    <property type="project" value="TreeGrafter"/>
</dbReference>
<sequence length="631" mass="72738">MRKSEVLAAEAVSCLNKALCRLKDIWEEIGIPEDQRLQRTNVVKDHIKSLLDRMIKEEESLKPRLIISIQNCRMEMEKLNLELQLPGFETGISMLQQEKNIRTQVEALLTERARRMRQLKALLDQDQDLCDVLCSLPYGVAPDSVPTAEQLESFGQHVANQNAEKARRYAEFMDLKRRIIVHMGELDHVPETSFEKDVVCEDEDSFCLSRDNITSLKLLVCQLEERKAETEAACEAHREKIQRLWGRLDVPQEERDPFNEHMVASRKRNLEALQAEVQRLEELKLLNIRNVTDAIRSEVAAFWEKCFFSADQRQAFAPYFSEDFTEELLAQHDAEIQRLKQHHEDHKELFDGVHQWEDSWRLFLQLEKKATDPTRFTNRGGNLLKEEKQRSELHKSLPKLEKKLKAQIDAWESEQGGEFLVNGEKFLQYVEEQWELHRVEKEKEKQERHLKKSKQTEEDMQFGTAVRTPTKRRLLGTQTPNKSRKVGQENKKISLSRSSHQSHVLLLLLLLLLLQVPASRTPVGGKPPNPRLQGCNKENEAQLKGSPVTTSLTPAAPQHHFSMASVASTYSEFVVTSPFGSNLFPVASSFLCHNAFEGVGNIADGVHLCFRGTWSTPRAFSQGVFWMRWSD</sequence>
<gene>
    <name evidence="3" type="primary">prc1b</name>
</gene>
<dbReference type="Gene3D" id="1.20.58.1520">
    <property type="match status" value="1"/>
</dbReference>
<evidence type="ECO:0000313" key="4">
    <source>
        <dbReference type="Proteomes" id="UP000694565"/>
    </source>
</evidence>
<evidence type="ECO:0000256" key="1">
    <source>
        <dbReference type="SAM" id="Coils"/>
    </source>
</evidence>
<keyword evidence="4" id="KW-1185">Reference proteome</keyword>
<reference evidence="3" key="1">
    <citation type="submission" date="2025-08" db="UniProtKB">
        <authorList>
            <consortium name="Ensembl"/>
        </authorList>
    </citation>
    <scope>IDENTIFICATION</scope>
</reference>